<name>A0A0E9UTR7_ANGAN</name>
<feature type="region of interest" description="Disordered" evidence="1">
    <location>
        <begin position="1"/>
        <end position="24"/>
    </location>
</feature>
<reference evidence="2" key="1">
    <citation type="submission" date="2014-11" db="EMBL/GenBank/DDBJ databases">
        <authorList>
            <person name="Amaro Gonzalez C."/>
        </authorList>
    </citation>
    <scope>NUCLEOTIDE SEQUENCE</scope>
</reference>
<reference evidence="2" key="2">
    <citation type="journal article" date="2015" name="Fish Shellfish Immunol.">
        <title>Early steps in the European eel (Anguilla anguilla)-Vibrio vulnificus interaction in the gills: Role of the RtxA13 toxin.</title>
        <authorList>
            <person name="Callol A."/>
            <person name="Pajuelo D."/>
            <person name="Ebbesson L."/>
            <person name="Teles M."/>
            <person name="MacKenzie S."/>
            <person name="Amaro C."/>
        </authorList>
    </citation>
    <scope>NUCLEOTIDE SEQUENCE</scope>
</reference>
<sequence length="24" mass="2589">MGGTHCSTNQKPRSVVNHSKLHAV</sequence>
<organism evidence="2">
    <name type="scientific">Anguilla anguilla</name>
    <name type="common">European freshwater eel</name>
    <name type="synonym">Muraena anguilla</name>
    <dbReference type="NCBI Taxonomy" id="7936"/>
    <lineage>
        <taxon>Eukaryota</taxon>
        <taxon>Metazoa</taxon>
        <taxon>Chordata</taxon>
        <taxon>Craniata</taxon>
        <taxon>Vertebrata</taxon>
        <taxon>Euteleostomi</taxon>
        <taxon>Actinopterygii</taxon>
        <taxon>Neopterygii</taxon>
        <taxon>Teleostei</taxon>
        <taxon>Anguilliformes</taxon>
        <taxon>Anguillidae</taxon>
        <taxon>Anguilla</taxon>
    </lineage>
</organism>
<protein>
    <submittedName>
        <fullName evidence="2">Uncharacterized protein</fullName>
    </submittedName>
</protein>
<accession>A0A0E9UTR7</accession>
<evidence type="ECO:0000256" key="1">
    <source>
        <dbReference type="SAM" id="MobiDB-lite"/>
    </source>
</evidence>
<proteinExistence type="predicted"/>
<feature type="compositionally biased region" description="Polar residues" evidence="1">
    <location>
        <begin position="1"/>
        <end position="12"/>
    </location>
</feature>
<dbReference type="AlphaFoldDB" id="A0A0E9UTR7"/>
<evidence type="ECO:0000313" key="2">
    <source>
        <dbReference type="EMBL" id="JAH68610.1"/>
    </source>
</evidence>
<dbReference type="EMBL" id="GBXM01039967">
    <property type="protein sequence ID" value="JAH68610.1"/>
    <property type="molecule type" value="Transcribed_RNA"/>
</dbReference>